<gene>
    <name evidence="2" type="ORF">D9758_019096</name>
</gene>
<comment type="caution">
    <text evidence="2">The sequence shown here is derived from an EMBL/GenBank/DDBJ whole genome shotgun (WGS) entry which is preliminary data.</text>
</comment>
<feature type="region of interest" description="Disordered" evidence="1">
    <location>
        <begin position="233"/>
        <end position="259"/>
    </location>
</feature>
<dbReference type="OrthoDB" id="3259884at2759"/>
<proteinExistence type="predicted"/>
<evidence type="ECO:0000313" key="2">
    <source>
        <dbReference type="EMBL" id="KAF5337690.1"/>
    </source>
</evidence>
<evidence type="ECO:0000256" key="1">
    <source>
        <dbReference type="SAM" id="MobiDB-lite"/>
    </source>
</evidence>
<evidence type="ECO:0000313" key="3">
    <source>
        <dbReference type="Proteomes" id="UP000559256"/>
    </source>
</evidence>
<accession>A0A8H5FHR3</accession>
<reference evidence="2 3" key="1">
    <citation type="journal article" date="2020" name="ISME J.">
        <title>Uncovering the hidden diversity of litter-decomposition mechanisms in mushroom-forming fungi.</title>
        <authorList>
            <person name="Floudas D."/>
            <person name="Bentzer J."/>
            <person name="Ahren D."/>
            <person name="Johansson T."/>
            <person name="Persson P."/>
            <person name="Tunlid A."/>
        </authorList>
    </citation>
    <scope>NUCLEOTIDE SEQUENCE [LARGE SCALE GENOMIC DNA]</scope>
    <source>
        <strain evidence="2 3">CBS 291.85</strain>
    </source>
</reference>
<protein>
    <submittedName>
        <fullName evidence="2">Uncharacterized protein</fullName>
    </submittedName>
</protein>
<keyword evidence="3" id="KW-1185">Reference proteome</keyword>
<sequence>MPPRPASPSQSDNEADIPATEISLKVSVQLTEYTSGTTAGGKKKLVKETKTKELEHTFEASKKSYLGLLTTMLVKFGLARGFTVSENALYVFKVQIPPAPLRQSTDIENYNEYITSVVEKVLESPPSKPITIFIDVKKIKAAKKRANDDSDSEDSGEDDGKTGHLTATERAIVEQRGLLEREYGDPNTNACFYTCPQTKEKVPLTFFMMAEWARAMVDKKATLLTPPDTITFDPRTRNSSLLGRDRRSSSVSSGSLEGVSRAATSDLGHLSAILGMVLGTHQLETPHPSLRASTPPPPRSEPLTLTIKTHQQSCLDSFNMPKTALGPEVLNDIGDQHLTDLNIAPGNVIRLRRAAGAWVTSDHLTFKRKSPEEPEPDPRPSKKTVLDLEKCLTDAAGNEVGIERVYGSMRQSEGEGSAYVDELGLTVKWFFRVDGMDGFAPVPPGWSVSVEND</sequence>
<feature type="region of interest" description="Disordered" evidence="1">
    <location>
        <begin position="144"/>
        <end position="167"/>
    </location>
</feature>
<dbReference type="AlphaFoldDB" id="A0A8H5FHR3"/>
<feature type="compositionally biased region" description="Low complexity" evidence="1">
    <location>
        <begin position="249"/>
        <end position="259"/>
    </location>
</feature>
<dbReference type="Proteomes" id="UP000559256">
    <property type="component" value="Unassembled WGS sequence"/>
</dbReference>
<organism evidence="2 3">
    <name type="scientific">Tetrapyrgos nigripes</name>
    <dbReference type="NCBI Taxonomy" id="182062"/>
    <lineage>
        <taxon>Eukaryota</taxon>
        <taxon>Fungi</taxon>
        <taxon>Dikarya</taxon>
        <taxon>Basidiomycota</taxon>
        <taxon>Agaricomycotina</taxon>
        <taxon>Agaricomycetes</taxon>
        <taxon>Agaricomycetidae</taxon>
        <taxon>Agaricales</taxon>
        <taxon>Marasmiineae</taxon>
        <taxon>Marasmiaceae</taxon>
        <taxon>Tetrapyrgos</taxon>
    </lineage>
</organism>
<name>A0A8H5FHR3_9AGAR</name>
<dbReference type="EMBL" id="JAACJM010000211">
    <property type="protein sequence ID" value="KAF5337690.1"/>
    <property type="molecule type" value="Genomic_DNA"/>
</dbReference>